<feature type="region of interest" description="Disordered" evidence="1">
    <location>
        <begin position="1"/>
        <end position="32"/>
    </location>
</feature>
<name>A0A9W4XU78_9PLEO</name>
<feature type="region of interest" description="Disordered" evidence="1">
    <location>
        <begin position="152"/>
        <end position="205"/>
    </location>
</feature>
<keyword evidence="3" id="KW-1185">Reference proteome</keyword>
<organism evidence="2 3">
    <name type="scientific">Periconia digitata</name>
    <dbReference type="NCBI Taxonomy" id="1303443"/>
    <lineage>
        <taxon>Eukaryota</taxon>
        <taxon>Fungi</taxon>
        <taxon>Dikarya</taxon>
        <taxon>Ascomycota</taxon>
        <taxon>Pezizomycotina</taxon>
        <taxon>Dothideomycetes</taxon>
        <taxon>Pleosporomycetidae</taxon>
        <taxon>Pleosporales</taxon>
        <taxon>Massarineae</taxon>
        <taxon>Periconiaceae</taxon>
        <taxon>Periconia</taxon>
    </lineage>
</organism>
<dbReference type="EMBL" id="CAOQHR010000011">
    <property type="protein sequence ID" value="CAI6340835.1"/>
    <property type="molecule type" value="Genomic_DNA"/>
</dbReference>
<reference evidence="2" key="1">
    <citation type="submission" date="2023-01" db="EMBL/GenBank/DDBJ databases">
        <authorList>
            <person name="Van Ghelder C."/>
            <person name="Rancurel C."/>
        </authorList>
    </citation>
    <scope>NUCLEOTIDE SEQUENCE</scope>
    <source>
        <strain evidence="2">CNCM I-4278</strain>
    </source>
</reference>
<comment type="caution">
    <text evidence="2">The sequence shown here is derived from an EMBL/GenBank/DDBJ whole genome shotgun (WGS) entry which is preliminary data.</text>
</comment>
<accession>A0A9W4XU78</accession>
<feature type="compositionally biased region" description="Low complexity" evidence="1">
    <location>
        <begin position="218"/>
        <end position="229"/>
    </location>
</feature>
<feature type="compositionally biased region" description="Polar residues" evidence="1">
    <location>
        <begin position="152"/>
        <end position="161"/>
    </location>
</feature>
<evidence type="ECO:0000256" key="1">
    <source>
        <dbReference type="SAM" id="MobiDB-lite"/>
    </source>
</evidence>
<proteinExistence type="predicted"/>
<protein>
    <submittedName>
        <fullName evidence="2">Uncharacterized protein</fullName>
    </submittedName>
</protein>
<sequence>MAHAGSTRNEDIMSQQPYRLPQPRLSPRSRRKAYDIRESSIRMFRPVIYSHNNHHIPWSGPEDDPAMKHRPNAHDPRCSSGDFDISTETIDPDPRAPIPCHHEYRPVQGPYSLFPQTNSSIHENVMNYSSFTQPPSEHFKRCSDFERQISRVDQSQYSMNSPRMKDTSLVQPENQQHVSQEYEKQNTSAVHDPAKSLDEAESEEGKIQWADYSLRRWSTSSSNSDFTDTTELRDACQ</sequence>
<feature type="region of interest" description="Disordered" evidence="1">
    <location>
        <begin position="218"/>
        <end position="237"/>
    </location>
</feature>
<gene>
    <name evidence="2" type="ORF">PDIGIT_LOCUS14020</name>
</gene>
<dbReference type="Proteomes" id="UP001152607">
    <property type="component" value="Unassembled WGS sequence"/>
</dbReference>
<dbReference type="AlphaFoldDB" id="A0A9W4XU78"/>
<feature type="compositionally biased region" description="Low complexity" evidence="1">
    <location>
        <begin position="14"/>
        <end position="26"/>
    </location>
</feature>
<feature type="compositionally biased region" description="Basic and acidic residues" evidence="1">
    <location>
        <begin position="192"/>
        <end position="205"/>
    </location>
</feature>
<evidence type="ECO:0000313" key="2">
    <source>
        <dbReference type="EMBL" id="CAI6340835.1"/>
    </source>
</evidence>
<evidence type="ECO:0000313" key="3">
    <source>
        <dbReference type="Proteomes" id="UP001152607"/>
    </source>
</evidence>
<feature type="compositionally biased region" description="Polar residues" evidence="1">
    <location>
        <begin position="168"/>
        <end position="189"/>
    </location>
</feature>